<name>A0AAE0ZW52_9GAST</name>
<proteinExistence type="predicted"/>
<accession>A0AAE0ZW52</accession>
<gene>
    <name evidence="1" type="ORF">RRG08_024560</name>
</gene>
<evidence type="ECO:0000313" key="2">
    <source>
        <dbReference type="Proteomes" id="UP001283361"/>
    </source>
</evidence>
<evidence type="ECO:0000313" key="1">
    <source>
        <dbReference type="EMBL" id="KAK3776783.1"/>
    </source>
</evidence>
<dbReference type="Proteomes" id="UP001283361">
    <property type="component" value="Unassembled WGS sequence"/>
</dbReference>
<dbReference type="EMBL" id="JAWDGP010003173">
    <property type="protein sequence ID" value="KAK3776783.1"/>
    <property type="molecule type" value="Genomic_DNA"/>
</dbReference>
<keyword evidence="2" id="KW-1185">Reference proteome</keyword>
<reference evidence="1" key="1">
    <citation type="journal article" date="2023" name="G3 (Bethesda)">
        <title>A reference genome for the long-term kleptoplast-retaining sea slug Elysia crispata morphotype clarki.</title>
        <authorList>
            <person name="Eastman K.E."/>
            <person name="Pendleton A.L."/>
            <person name="Shaikh M.A."/>
            <person name="Suttiyut T."/>
            <person name="Ogas R."/>
            <person name="Tomko P."/>
            <person name="Gavelis G."/>
            <person name="Widhalm J.R."/>
            <person name="Wisecaver J.H."/>
        </authorList>
    </citation>
    <scope>NUCLEOTIDE SEQUENCE</scope>
    <source>
        <strain evidence="1">ECLA1</strain>
    </source>
</reference>
<organism evidence="1 2">
    <name type="scientific">Elysia crispata</name>
    <name type="common">lettuce slug</name>
    <dbReference type="NCBI Taxonomy" id="231223"/>
    <lineage>
        <taxon>Eukaryota</taxon>
        <taxon>Metazoa</taxon>
        <taxon>Spiralia</taxon>
        <taxon>Lophotrochozoa</taxon>
        <taxon>Mollusca</taxon>
        <taxon>Gastropoda</taxon>
        <taxon>Heterobranchia</taxon>
        <taxon>Euthyneura</taxon>
        <taxon>Panpulmonata</taxon>
        <taxon>Sacoglossa</taxon>
        <taxon>Placobranchoidea</taxon>
        <taxon>Plakobranchidae</taxon>
        <taxon>Elysia</taxon>
    </lineage>
</organism>
<dbReference type="AlphaFoldDB" id="A0AAE0ZW52"/>
<sequence length="74" mass="8585">MRRVPWSPLEAEKRFSDKSRRSISFVALDPPASPVVYVLSLKHKTRTTEISSSLWWRVSEGECTRLAPSHINRF</sequence>
<comment type="caution">
    <text evidence="1">The sequence shown here is derived from an EMBL/GenBank/DDBJ whole genome shotgun (WGS) entry which is preliminary data.</text>
</comment>
<protein>
    <submittedName>
        <fullName evidence="1">Uncharacterized protein</fullName>
    </submittedName>
</protein>